<gene>
    <name evidence="1" type="ordered locus">Dhaf_1834</name>
</gene>
<organism evidence="1 2">
    <name type="scientific">Desulfitobacterium hafniense (strain DSM 10664 / DCB-2)</name>
    <dbReference type="NCBI Taxonomy" id="272564"/>
    <lineage>
        <taxon>Bacteria</taxon>
        <taxon>Bacillati</taxon>
        <taxon>Bacillota</taxon>
        <taxon>Clostridia</taxon>
        <taxon>Eubacteriales</taxon>
        <taxon>Desulfitobacteriaceae</taxon>
        <taxon>Desulfitobacterium</taxon>
    </lineage>
</organism>
<dbReference type="KEGG" id="dhd:Dhaf_1834"/>
<evidence type="ECO:0000313" key="1">
    <source>
        <dbReference type="EMBL" id="ACL19876.1"/>
    </source>
</evidence>
<name>B8FQI6_DESHD</name>
<accession>B8FQI6</accession>
<dbReference type="Proteomes" id="UP000007726">
    <property type="component" value="Chromosome"/>
</dbReference>
<dbReference type="EMBL" id="CP001336">
    <property type="protein sequence ID" value="ACL19876.1"/>
    <property type="molecule type" value="Genomic_DNA"/>
</dbReference>
<proteinExistence type="predicted"/>
<dbReference type="HOGENOM" id="CLU_3152027_0_0_9"/>
<sequence>MESMIRSKYYTPWEEYQEKYPIIADIENVCTLQDYEDAVMMFVFRLFY</sequence>
<reference evidence="1 2" key="1">
    <citation type="journal article" date="2012" name="BMC Microbiol.">
        <title>Genome sequence of Desulfitobacterium hafniense DCB-2, a Gram-positive anaerobe capable of dehalogenation and metal reduction.</title>
        <authorList>
            <person name="Kim S.H."/>
            <person name="Harzman C."/>
            <person name="Davis J.K."/>
            <person name="Hutcheson R."/>
            <person name="Broderick J.B."/>
            <person name="Marsh T.L."/>
            <person name="Tiedje J.M."/>
        </authorList>
    </citation>
    <scope>NUCLEOTIDE SEQUENCE [LARGE SCALE GENOMIC DNA]</scope>
    <source>
        <strain evidence="2">DSM 10664 / DCB-2</strain>
    </source>
</reference>
<protein>
    <submittedName>
        <fullName evidence="1">Uncharacterized protein</fullName>
    </submittedName>
</protein>
<dbReference type="RefSeq" id="WP_015943690.1">
    <property type="nucleotide sequence ID" value="NC_011830.1"/>
</dbReference>
<dbReference type="AlphaFoldDB" id="B8FQI6"/>
<evidence type="ECO:0000313" key="2">
    <source>
        <dbReference type="Proteomes" id="UP000007726"/>
    </source>
</evidence>